<protein>
    <recommendedName>
        <fullName evidence="6">DUF632 domain-containing protein</fullName>
    </recommendedName>
</protein>
<proteinExistence type="predicted"/>
<feature type="region of interest" description="Disordered" evidence="1">
    <location>
        <begin position="650"/>
        <end position="672"/>
    </location>
</feature>
<dbReference type="Proteomes" id="UP000092600">
    <property type="component" value="Unassembled WGS sequence"/>
</dbReference>
<evidence type="ECO:0000259" key="2">
    <source>
        <dbReference type="Pfam" id="PF04782"/>
    </source>
</evidence>
<sequence length="672" mass="73885">MGCVVSKQGGEEEAEAVAGAAAAAVAHCRARSALVADAIRHRYALADAHAAHARSLRSLRPQPPRPRLLRRPIPFLQLPIPAPKLRFLPPLLLPLYERRSRRGLLWALLPPPPSSLNGGGGGGGGRFGLSVVSYDSYYAAANASGRSSRRVREEEGIPELEDDRRDVVTGTNGELKRSSVSSSGKAAVAEDDGASIKRGGGSGSSSSSSGTCSLEREDRAAEKSAAGDEVRRAGERRSAVGLGAGRTYGDDSEVAQEIKAQFERASESADRVSKMLEVGKLPYHHKHSSYKVSAKMICGLPALSASTDEDLYHFEEDKAMDCGNLSSTLQKLHMWENKLLEEVKDEEKMRVLYTTKCEEMKHLVDRGAEAQKIEAIQSSLRKLSMRIRIAIQVIDHISKQISRLRDEELWPQTFELVQGLTKMWGMMSECHCTQLQAISQAKNLLSIISGGRLTDAHMTAIRQLELELLEWIINFSSWVSAQRSFVKALNGWLVKGLNYVPEVTEDGVPPFSPGRLGAPPIFVISNHWSQIMDRISEIEAVEAMQVCASIVFNLWEQHNSAQRQDSIANRDTDRARRIMDKERQFMHKAIEAQSRKMLHISGQSGAPLAEPVAGPGGEMRSLQSSLSQIFEAMESFTAISTKAYEELHARAEEEKEKLARENAIGPSSSSRT</sequence>
<evidence type="ECO:0000313" key="5">
    <source>
        <dbReference type="Proteomes" id="UP000092600"/>
    </source>
</evidence>
<dbReference type="Pfam" id="PF04782">
    <property type="entry name" value="DUF632"/>
    <property type="match status" value="1"/>
</dbReference>
<feature type="compositionally biased region" description="Basic and acidic residues" evidence="1">
    <location>
        <begin position="214"/>
        <end position="238"/>
    </location>
</feature>
<feature type="region of interest" description="Disordered" evidence="1">
    <location>
        <begin position="143"/>
        <end position="248"/>
    </location>
</feature>
<name>A0A199US33_ANACO</name>
<dbReference type="PANTHER" id="PTHR21450:SF61">
    <property type="entry name" value="OS09G0547300 PROTEIN"/>
    <property type="match status" value="1"/>
</dbReference>
<accession>A0A199US33</accession>
<evidence type="ECO:0000313" key="4">
    <source>
        <dbReference type="EMBL" id="OAY67451.1"/>
    </source>
</evidence>
<organism evidence="4 5">
    <name type="scientific">Ananas comosus</name>
    <name type="common">Pineapple</name>
    <name type="synonym">Ananas ananas</name>
    <dbReference type="NCBI Taxonomy" id="4615"/>
    <lineage>
        <taxon>Eukaryota</taxon>
        <taxon>Viridiplantae</taxon>
        <taxon>Streptophyta</taxon>
        <taxon>Embryophyta</taxon>
        <taxon>Tracheophyta</taxon>
        <taxon>Spermatophyta</taxon>
        <taxon>Magnoliopsida</taxon>
        <taxon>Liliopsida</taxon>
        <taxon>Poales</taxon>
        <taxon>Bromeliaceae</taxon>
        <taxon>Bromelioideae</taxon>
        <taxon>Ananas</taxon>
    </lineage>
</organism>
<feature type="compositionally biased region" description="Basic and acidic residues" evidence="1">
    <location>
        <begin position="650"/>
        <end position="660"/>
    </location>
</feature>
<feature type="domain" description="DUF630" evidence="3">
    <location>
        <begin position="1"/>
        <end position="58"/>
    </location>
</feature>
<dbReference type="InterPro" id="IPR006867">
    <property type="entry name" value="DUF632"/>
</dbReference>
<reference evidence="4 5" key="1">
    <citation type="journal article" date="2016" name="DNA Res.">
        <title>The draft genome of MD-2 pineapple using hybrid error correction of long reads.</title>
        <authorList>
            <person name="Redwan R.M."/>
            <person name="Saidin A."/>
            <person name="Kumar S.V."/>
        </authorList>
    </citation>
    <scope>NUCLEOTIDE SEQUENCE [LARGE SCALE GENOMIC DNA]</scope>
    <source>
        <strain evidence="5">cv. MD2</strain>
        <tissue evidence="4">Leaf</tissue>
    </source>
</reference>
<evidence type="ECO:0000259" key="3">
    <source>
        <dbReference type="Pfam" id="PF04783"/>
    </source>
</evidence>
<comment type="caution">
    <text evidence="4">The sequence shown here is derived from an EMBL/GenBank/DDBJ whole genome shotgun (WGS) entry which is preliminary data.</text>
</comment>
<feature type="domain" description="DUF632" evidence="2">
    <location>
        <begin position="253"/>
        <end position="549"/>
    </location>
</feature>
<dbReference type="Pfam" id="PF04783">
    <property type="entry name" value="DUF630"/>
    <property type="match status" value="1"/>
</dbReference>
<dbReference type="PANTHER" id="PTHR21450">
    <property type="entry name" value="PROTEIN ALTERED PHOSPHATE STARVATION RESPONSE 1"/>
    <property type="match status" value="1"/>
</dbReference>
<dbReference type="AlphaFoldDB" id="A0A199US33"/>
<gene>
    <name evidence="4" type="ORF">ACMD2_06702</name>
</gene>
<dbReference type="InterPro" id="IPR006868">
    <property type="entry name" value="DUF630"/>
</dbReference>
<dbReference type="STRING" id="4615.A0A199US33"/>
<evidence type="ECO:0008006" key="6">
    <source>
        <dbReference type="Google" id="ProtNLM"/>
    </source>
</evidence>
<evidence type="ECO:0000256" key="1">
    <source>
        <dbReference type="SAM" id="MobiDB-lite"/>
    </source>
</evidence>
<dbReference type="EMBL" id="LSRQ01005554">
    <property type="protein sequence ID" value="OAY67451.1"/>
    <property type="molecule type" value="Genomic_DNA"/>
</dbReference>